<proteinExistence type="predicted"/>
<gene>
    <name evidence="2" type="ORF">IFR04_010478</name>
</gene>
<evidence type="ECO:0000313" key="2">
    <source>
        <dbReference type="EMBL" id="KAG4416369.1"/>
    </source>
</evidence>
<sequence length="543" mass="61164">MSDRSSLESSRYESGREKRENSSRHPSFSERRLIALPGLEHLNDAQTQNAIRKRIAEGLPRSKRPYDPNRIELVLPADFLNDSAPSTGPLTPDLASSSTRLDFRYRKQLQDSMHEDMPVLLDPLSTNNCDSDPDVHSGPGLHSSGSISINPVTVLGAGRIDPFAHFPIKMNSGELWLIDQVNTGQDPTFRTYRERWLPAMIKSPSTFHQFLANVSLNISRVRGENLDNVVTVAHHSLAIRSLNQKLSDPILQTSDDVLLGISSFRSYSLVKGDLEAASSHLEGLKKVLQLRAGRHGAKLSTELANLIYSVEMMSICQQDLKSAFPFPMMFDIAQEQQFGSPPSLYAEMALTNPWKQIFPANDPIVNIFEDLNYALRLADYKSSQGQSWKVVNFVVYRLCPIVHKLISLKTNRFLADYWDVVREASRLAIFFFLSEPRRQCGALGVSNTLFLSKFKCHMSTFGTSIDWKLCRPLHLWMLFFGTLESRGFPEQDWFAETLISVARTMQLDSWGAIVDAVQGFLWVEDVYDTKAAIVGQNLMGEVS</sequence>
<evidence type="ECO:0000256" key="1">
    <source>
        <dbReference type="SAM" id="MobiDB-lite"/>
    </source>
</evidence>
<dbReference type="Proteomes" id="UP000664132">
    <property type="component" value="Unassembled WGS sequence"/>
</dbReference>
<comment type="caution">
    <text evidence="2">The sequence shown here is derived from an EMBL/GenBank/DDBJ whole genome shotgun (WGS) entry which is preliminary data.</text>
</comment>
<organism evidence="2 3">
    <name type="scientific">Cadophora malorum</name>
    <dbReference type="NCBI Taxonomy" id="108018"/>
    <lineage>
        <taxon>Eukaryota</taxon>
        <taxon>Fungi</taxon>
        <taxon>Dikarya</taxon>
        <taxon>Ascomycota</taxon>
        <taxon>Pezizomycotina</taxon>
        <taxon>Leotiomycetes</taxon>
        <taxon>Helotiales</taxon>
        <taxon>Ploettnerulaceae</taxon>
        <taxon>Cadophora</taxon>
    </lineage>
</organism>
<reference evidence="2" key="1">
    <citation type="submission" date="2021-02" db="EMBL/GenBank/DDBJ databases">
        <title>Genome sequence Cadophora malorum strain M34.</title>
        <authorList>
            <person name="Stefanovic E."/>
            <person name="Vu D."/>
            <person name="Scully C."/>
            <person name="Dijksterhuis J."/>
            <person name="Roader J."/>
            <person name="Houbraken J."/>
        </authorList>
    </citation>
    <scope>NUCLEOTIDE SEQUENCE</scope>
    <source>
        <strain evidence="2">M34</strain>
    </source>
</reference>
<dbReference type="EMBL" id="JAFJYH010000188">
    <property type="protein sequence ID" value="KAG4416369.1"/>
    <property type="molecule type" value="Genomic_DNA"/>
</dbReference>
<feature type="region of interest" description="Disordered" evidence="1">
    <location>
        <begin position="1"/>
        <end position="31"/>
    </location>
</feature>
<dbReference type="PANTHER" id="PTHR37540">
    <property type="entry name" value="TRANSCRIPTION FACTOR (ACR-2), PUTATIVE-RELATED-RELATED"/>
    <property type="match status" value="1"/>
</dbReference>
<protein>
    <submittedName>
        <fullName evidence="2">Uncharacterized protein</fullName>
    </submittedName>
</protein>
<evidence type="ECO:0000313" key="3">
    <source>
        <dbReference type="Proteomes" id="UP000664132"/>
    </source>
</evidence>
<keyword evidence="3" id="KW-1185">Reference proteome</keyword>
<name>A0A8H7W9M3_9HELO</name>
<dbReference type="Pfam" id="PF11951">
    <property type="entry name" value="Fungal_trans_2"/>
    <property type="match status" value="1"/>
</dbReference>
<dbReference type="OrthoDB" id="4159781at2759"/>
<dbReference type="PANTHER" id="PTHR37540:SF5">
    <property type="entry name" value="TRANSCRIPTION FACTOR DOMAIN-CONTAINING PROTEIN"/>
    <property type="match status" value="1"/>
</dbReference>
<accession>A0A8H7W9M3</accession>
<dbReference type="InterPro" id="IPR021858">
    <property type="entry name" value="Fun_TF"/>
</dbReference>
<dbReference type="AlphaFoldDB" id="A0A8H7W9M3"/>